<dbReference type="OrthoDB" id="529273at2759"/>
<accession>A0A835HTK4</accession>
<reference evidence="1 2" key="1">
    <citation type="submission" date="2020-10" db="EMBL/GenBank/DDBJ databases">
        <title>The Coptis chinensis genome and diversification of protoberbering-type alkaloids.</title>
        <authorList>
            <person name="Wang B."/>
            <person name="Shu S."/>
            <person name="Song C."/>
            <person name="Liu Y."/>
        </authorList>
    </citation>
    <scope>NUCLEOTIDE SEQUENCE [LARGE SCALE GENOMIC DNA]</scope>
    <source>
        <strain evidence="1">HL-2020</strain>
        <tissue evidence="1">Leaf</tissue>
    </source>
</reference>
<dbReference type="Proteomes" id="UP000631114">
    <property type="component" value="Unassembled WGS sequence"/>
</dbReference>
<evidence type="ECO:0000313" key="1">
    <source>
        <dbReference type="EMBL" id="KAF9604414.1"/>
    </source>
</evidence>
<protein>
    <submittedName>
        <fullName evidence="1">Uncharacterized protein</fullName>
    </submittedName>
</protein>
<gene>
    <name evidence="1" type="ORF">IFM89_006423</name>
</gene>
<name>A0A835HTK4_9MAGN</name>
<comment type="caution">
    <text evidence="1">The sequence shown here is derived from an EMBL/GenBank/DDBJ whole genome shotgun (WGS) entry which is preliminary data.</text>
</comment>
<evidence type="ECO:0000313" key="2">
    <source>
        <dbReference type="Proteomes" id="UP000631114"/>
    </source>
</evidence>
<keyword evidence="2" id="KW-1185">Reference proteome</keyword>
<sequence length="230" mass="25780">MAPFVSWYKRNGCESPSRWVLYHWGELRTGMGSWHENLMKATFGELKVEGFGKSNGSSCFEKAVVMRHNIGKMGKERRLEVFDMLRPEAAYKRKKPDIQLSNSIFKAFNQRDIQRLRGTFRITGRRNVCRLAAPPAPLTTGGPRAGSSAVAIPRLSSSISKTDGKIGRFRLSIAVALQRRPARLAKKAFFFFSSSTSCLHRPGRFVHTDALSETTETIRASARSSSTFSD</sequence>
<dbReference type="EMBL" id="JADFTS010000005">
    <property type="protein sequence ID" value="KAF9604414.1"/>
    <property type="molecule type" value="Genomic_DNA"/>
</dbReference>
<dbReference type="AlphaFoldDB" id="A0A835HTK4"/>
<organism evidence="1 2">
    <name type="scientific">Coptis chinensis</name>
    <dbReference type="NCBI Taxonomy" id="261450"/>
    <lineage>
        <taxon>Eukaryota</taxon>
        <taxon>Viridiplantae</taxon>
        <taxon>Streptophyta</taxon>
        <taxon>Embryophyta</taxon>
        <taxon>Tracheophyta</taxon>
        <taxon>Spermatophyta</taxon>
        <taxon>Magnoliopsida</taxon>
        <taxon>Ranunculales</taxon>
        <taxon>Ranunculaceae</taxon>
        <taxon>Coptidoideae</taxon>
        <taxon>Coptis</taxon>
    </lineage>
</organism>
<proteinExistence type="predicted"/>